<dbReference type="Gene3D" id="3.40.50.300">
    <property type="entry name" value="P-loop containing nucleotide triphosphate hydrolases"/>
    <property type="match status" value="1"/>
</dbReference>
<proteinExistence type="predicted"/>
<comment type="caution">
    <text evidence="1">The sequence shown here is derived from an EMBL/GenBank/DDBJ whole genome shotgun (WGS) entry which is preliminary data.</text>
</comment>
<dbReference type="EMBL" id="JAAGMR010000344">
    <property type="protein sequence ID" value="NEB95978.1"/>
    <property type="molecule type" value="Genomic_DNA"/>
</dbReference>
<gene>
    <name evidence="1" type="ORF">G3I21_30570</name>
</gene>
<dbReference type="Proteomes" id="UP000470520">
    <property type="component" value="Unassembled WGS sequence"/>
</dbReference>
<name>A0A7K3R1F2_9ACTN</name>
<dbReference type="RefSeq" id="WP_164195352.1">
    <property type="nucleotide sequence ID" value="NZ_JAAGMR010000344.1"/>
</dbReference>
<feature type="non-terminal residue" evidence="1">
    <location>
        <position position="1"/>
    </location>
</feature>
<feature type="non-terminal residue" evidence="1">
    <location>
        <position position="76"/>
    </location>
</feature>
<dbReference type="AlphaFoldDB" id="A0A7K3R1F2"/>
<reference evidence="1 2" key="1">
    <citation type="submission" date="2020-01" db="EMBL/GenBank/DDBJ databases">
        <title>Insect and environment-associated Actinomycetes.</title>
        <authorList>
            <person name="Currrie C."/>
            <person name="Chevrette M."/>
            <person name="Carlson C."/>
            <person name="Stubbendieck R."/>
            <person name="Wendt-Pienkowski E."/>
        </authorList>
    </citation>
    <scope>NUCLEOTIDE SEQUENCE [LARGE SCALE GENOMIC DNA]</scope>
    <source>
        <strain evidence="1 2">SID7754</strain>
    </source>
</reference>
<sequence>VDLQGAGARAAEPETVLGSFLRALGTADSAIPDTLDERAALYRSTLDGRRILILLDNAHDAAQIRPLLPGTPGCAA</sequence>
<dbReference type="InterPro" id="IPR027417">
    <property type="entry name" value="P-loop_NTPase"/>
</dbReference>
<protein>
    <recommendedName>
        <fullName evidence="3">ATP-binding protein</fullName>
    </recommendedName>
</protein>
<evidence type="ECO:0000313" key="1">
    <source>
        <dbReference type="EMBL" id="NEB95978.1"/>
    </source>
</evidence>
<organism evidence="1 2">
    <name type="scientific">Streptomyces bauhiniae</name>
    <dbReference type="NCBI Taxonomy" id="2340725"/>
    <lineage>
        <taxon>Bacteria</taxon>
        <taxon>Bacillati</taxon>
        <taxon>Actinomycetota</taxon>
        <taxon>Actinomycetes</taxon>
        <taxon>Kitasatosporales</taxon>
        <taxon>Streptomycetaceae</taxon>
        <taxon>Streptomyces</taxon>
    </lineage>
</organism>
<evidence type="ECO:0008006" key="3">
    <source>
        <dbReference type="Google" id="ProtNLM"/>
    </source>
</evidence>
<accession>A0A7K3R1F2</accession>
<evidence type="ECO:0000313" key="2">
    <source>
        <dbReference type="Proteomes" id="UP000470520"/>
    </source>
</evidence>